<keyword evidence="3" id="KW-0677">Repeat</keyword>
<organism evidence="14">
    <name type="scientific">uncultured bacterium</name>
    <name type="common">gcode 4</name>
    <dbReference type="NCBI Taxonomy" id="1234023"/>
    <lineage>
        <taxon>Bacteria</taxon>
        <taxon>environmental samples</taxon>
    </lineage>
</organism>
<comment type="similarity">
    <text evidence="11">Belongs to the ABC transporter superfamily. UvrA family.</text>
</comment>
<protein>
    <recommendedName>
        <fullName evidence="12">UvrABC system protein A</fullName>
    </recommendedName>
    <alternativeName>
        <fullName evidence="13">Excinuclease ABC subunit A</fullName>
    </alternativeName>
</protein>
<keyword evidence="6" id="KW-0228">DNA excision</keyword>
<evidence type="ECO:0000313" key="14">
    <source>
        <dbReference type="EMBL" id="EKD25340.1"/>
    </source>
</evidence>
<dbReference type="AlphaFoldDB" id="K1X586"/>
<dbReference type="GO" id="GO:0005524">
    <property type="term" value="F:ATP binding"/>
    <property type="evidence" value="ECO:0007669"/>
    <property type="project" value="UniProtKB-KW"/>
</dbReference>
<sequence>MAKKSVEKHIIQNVGNFENKITFQGVKTHNLRNIDIEIPKNKLITITWVSGSGKSSLAFDTIYKEGQYRYIESLSSYLRQFFNLWERPDIEHCSGLSPAIAIEQNKKWGNSRSSVGTLTEIDDYLRLLYAKLGDSYCYNCGKEIKPQTIEQIMTYIQNDYLNQKIYLLQESGRFEKKEDLTDFVKKNRNKVEKWKWFTRYLLVADTKTLDPIEYFYLETPNVPAEYFPITTYGIYDRVTVEDEKMGRLKEDIIKILAEFKKFGIYLSEGTGNKEQGAGKKKPGIWNLKPGTWNHSVIRWFTDKMYCPDCNITYPEFTPQHFSPNRQEWACSTCHGIGEILQIDFDKMLDPTSPYMKAILPWRDSNLGQSLLLKLAQKYSMDPDKLWKDLPEWFLHVVLFWDEELLRVNYGGKFISMYYKWIEEIIKDQYAKGLLTVDFQVMLDMKACNECHGTKLKKESLNVFLTFKLGTGSKLKGTEKPATWNLPTGQAGLEPVTKYNIAELQRMPLNDLIIFVDLYKEHANKDQTLLQRIINPLNDRAKTIQDLGLWYLSLHRGIDTLSGWEIQRLRLAKQLWNKLTGIIYVLDEPTIGLDEREIQRAITAIKKLREMGNTIIVVEHNESFIKASDRVIEIWPGAGDFGGHLMFNGTYDDFLKSNTLTAQYILGKKKVSIDFAHTPSSNIIKIKKASKFNLQGIDVQIRLWTFTIITWPSGAGKTTLMYTTLFKFLNDKQKFIQSFIRLELLKKWWNRQDILAAPVMNKEKYEHYESLALQEFHKDLWVETIIGHEEIKNTIYVDQTSIGKTPRSCPATFIGTFDHIRQLYAGTMESKYLWFNSSYFSFNSAKWACPACDGYGYKKIELQFLPDTYIPCELCHGKRYKTEILWIKRRNKNISEILGMYVKDALDLFSEINHVREELQLMVNIGLGYLRMGQPAHTLSGGESQRLKLVKHLLKSYKWHTMYFLDEPTVGLHSEDIVKLLKVIKEFLDKGDTILMIEHDKSILKFADEVIRLEDWKLMKN</sequence>
<dbReference type="PANTHER" id="PTHR43152">
    <property type="entry name" value="UVRABC SYSTEM PROTEIN A"/>
    <property type="match status" value="1"/>
</dbReference>
<evidence type="ECO:0000256" key="12">
    <source>
        <dbReference type="ARBA" id="ARBA00039316"/>
    </source>
</evidence>
<proteinExistence type="inferred from homology"/>
<name>K1X586_9BACT</name>
<dbReference type="EMBL" id="AMFJ01036091">
    <property type="protein sequence ID" value="EKD25340.1"/>
    <property type="molecule type" value="Genomic_DNA"/>
</dbReference>
<evidence type="ECO:0000256" key="7">
    <source>
        <dbReference type="ARBA" id="ARBA00022840"/>
    </source>
</evidence>
<evidence type="ECO:0000256" key="5">
    <source>
        <dbReference type="ARBA" id="ARBA00022763"/>
    </source>
</evidence>
<gene>
    <name evidence="14" type="ORF">ACD_80C00084G0026</name>
</gene>
<dbReference type="GO" id="GO:0006281">
    <property type="term" value="P:DNA repair"/>
    <property type="evidence" value="ECO:0007669"/>
    <property type="project" value="UniProtKB-KW"/>
</dbReference>
<evidence type="ECO:0000256" key="11">
    <source>
        <dbReference type="ARBA" id="ARBA00038000"/>
    </source>
</evidence>
<evidence type="ECO:0000256" key="4">
    <source>
        <dbReference type="ARBA" id="ARBA00022741"/>
    </source>
</evidence>
<keyword evidence="7" id="KW-0067">ATP-binding</keyword>
<evidence type="ECO:0000256" key="9">
    <source>
        <dbReference type="ARBA" id="ARBA00023125"/>
    </source>
</evidence>
<keyword evidence="4" id="KW-0547">Nucleotide-binding</keyword>
<keyword evidence="10" id="KW-0234">DNA repair</keyword>
<evidence type="ECO:0000256" key="1">
    <source>
        <dbReference type="ARBA" id="ARBA00004496"/>
    </source>
</evidence>
<evidence type="ECO:0000256" key="10">
    <source>
        <dbReference type="ARBA" id="ARBA00023204"/>
    </source>
</evidence>
<dbReference type="GO" id="GO:0005737">
    <property type="term" value="C:cytoplasm"/>
    <property type="evidence" value="ECO:0007669"/>
    <property type="project" value="UniProtKB-SubCell"/>
</dbReference>
<dbReference type="Gene3D" id="1.20.1580.10">
    <property type="entry name" value="ABC transporter ATPase like domain"/>
    <property type="match status" value="4"/>
</dbReference>
<evidence type="ECO:0000256" key="13">
    <source>
        <dbReference type="ARBA" id="ARBA00042156"/>
    </source>
</evidence>
<evidence type="ECO:0000256" key="8">
    <source>
        <dbReference type="ARBA" id="ARBA00022881"/>
    </source>
</evidence>
<dbReference type="Gene3D" id="1.10.8.280">
    <property type="entry name" value="ABC transporter ATPase domain-like"/>
    <property type="match status" value="1"/>
</dbReference>
<dbReference type="InterPro" id="IPR027417">
    <property type="entry name" value="P-loop_NTPase"/>
</dbReference>
<comment type="subcellular location">
    <subcellularLocation>
        <location evidence="1">Cytoplasm</location>
    </subcellularLocation>
</comment>
<evidence type="ECO:0000256" key="3">
    <source>
        <dbReference type="ARBA" id="ARBA00022737"/>
    </source>
</evidence>
<accession>K1X586</accession>
<dbReference type="Gene3D" id="3.40.50.300">
    <property type="entry name" value="P-loop containing nucleotide triphosphate hydrolases"/>
    <property type="match status" value="3"/>
</dbReference>
<dbReference type="PANTHER" id="PTHR43152:SF3">
    <property type="entry name" value="UVRABC SYSTEM PROTEIN A"/>
    <property type="match status" value="1"/>
</dbReference>
<keyword evidence="2" id="KW-0963">Cytoplasm</keyword>
<comment type="caution">
    <text evidence="14">The sequence shown here is derived from an EMBL/GenBank/DDBJ whole genome shotgun (WGS) entry which is preliminary data.</text>
</comment>
<evidence type="ECO:0000256" key="2">
    <source>
        <dbReference type="ARBA" id="ARBA00022490"/>
    </source>
</evidence>
<dbReference type="GO" id="GO:0004518">
    <property type="term" value="F:nuclease activity"/>
    <property type="evidence" value="ECO:0007669"/>
    <property type="project" value="UniProtKB-KW"/>
</dbReference>
<keyword evidence="5" id="KW-0227">DNA damage</keyword>
<dbReference type="SUPFAM" id="SSF52540">
    <property type="entry name" value="P-loop containing nucleoside triphosphate hydrolases"/>
    <property type="match status" value="2"/>
</dbReference>
<evidence type="ECO:0000256" key="6">
    <source>
        <dbReference type="ARBA" id="ARBA00022769"/>
    </source>
</evidence>
<reference evidence="14" key="1">
    <citation type="journal article" date="2012" name="Science">
        <title>Fermentation, hydrogen, and sulfur metabolism in multiple uncultivated bacterial phyla.</title>
        <authorList>
            <person name="Wrighton K.C."/>
            <person name="Thomas B.C."/>
            <person name="Sharon I."/>
            <person name="Miller C.S."/>
            <person name="Castelle C.J."/>
            <person name="VerBerkmoes N.C."/>
            <person name="Wilkins M.J."/>
            <person name="Hettich R.L."/>
            <person name="Lipton M.S."/>
            <person name="Williams K.H."/>
            <person name="Long P.E."/>
            <person name="Banfield J.F."/>
        </authorList>
    </citation>
    <scope>NUCLEOTIDE SEQUENCE [LARGE SCALE GENOMIC DNA]</scope>
</reference>
<keyword evidence="8" id="KW-0267">Excision nuclease</keyword>
<dbReference type="GO" id="GO:0003677">
    <property type="term" value="F:DNA binding"/>
    <property type="evidence" value="ECO:0007669"/>
    <property type="project" value="UniProtKB-KW"/>
</dbReference>
<keyword evidence="9" id="KW-0238">DNA-binding</keyword>